<evidence type="ECO:0000313" key="2">
    <source>
        <dbReference type="Proteomes" id="UP001279734"/>
    </source>
</evidence>
<reference evidence="1" key="1">
    <citation type="submission" date="2023-05" db="EMBL/GenBank/DDBJ databases">
        <title>Nepenthes gracilis genome sequencing.</title>
        <authorList>
            <person name="Fukushima K."/>
        </authorList>
    </citation>
    <scope>NUCLEOTIDE SEQUENCE</scope>
    <source>
        <strain evidence="1">SING2019-196</strain>
    </source>
</reference>
<dbReference type="AlphaFoldDB" id="A0AAD3SXM9"/>
<dbReference type="Gene3D" id="3.40.50.720">
    <property type="entry name" value="NAD(P)-binding Rossmann-like Domain"/>
    <property type="match status" value="1"/>
</dbReference>
<evidence type="ECO:0000313" key="1">
    <source>
        <dbReference type="EMBL" id="GMH19313.1"/>
    </source>
</evidence>
<protein>
    <submittedName>
        <fullName evidence="1">Uncharacterized protein</fullName>
    </submittedName>
</protein>
<comment type="caution">
    <text evidence="1">The sequence shown here is derived from an EMBL/GenBank/DDBJ whole genome shotgun (WGS) entry which is preliminary data.</text>
</comment>
<organism evidence="1 2">
    <name type="scientific">Nepenthes gracilis</name>
    <name type="common">Slender pitcher plant</name>
    <dbReference type="NCBI Taxonomy" id="150966"/>
    <lineage>
        <taxon>Eukaryota</taxon>
        <taxon>Viridiplantae</taxon>
        <taxon>Streptophyta</taxon>
        <taxon>Embryophyta</taxon>
        <taxon>Tracheophyta</taxon>
        <taxon>Spermatophyta</taxon>
        <taxon>Magnoliopsida</taxon>
        <taxon>eudicotyledons</taxon>
        <taxon>Gunneridae</taxon>
        <taxon>Pentapetalae</taxon>
        <taxon>Caryophyllales</taxon>
        <taxon>Nepenthaceae</taxon>
        <taxon>Nepenthes</taxon>
    </lineage>
</organism>
<dbReference type="EMBL" id="BSYO01000020">
    <property type="protein sequence ID" value="GMH19313.1"/>
    <property type="molecule type" value="Genomic_DNA"/>
</dbReference>
<dbReference type="Proteomes" id="UP001279734">
    <property type="component" value="Unassembled WGS sequence"/>
</dbReference>
<gene>
    <name evidence="1" type="ORF">Nepgr_021154</name>
</gene>
<name>A0AAD3SXM9_NEPGR</name>
<accession>A0AAD3SXM9</accession>
<keyword evidence="2" id="KW-1185">Reference proteome</keyword>
<sequence>MINLYFVVVNQDYIHKSQTHPCFGTHVWALTCSLVAVLDCSASPDTIEVLKKVVEIGCCIVLANKRLVTSSMIFTQFPH</sequence>
<proteinExistence type="predicted"/>